<feature type="compositionally biased region" description="Basic and acidic residues" evidence="2">
    <location>
        <begin position="821"/>
        <end position="836"/>
    </location>
</feature>
<evidence type="ECO:0008006" key="5">
    <source>
        <dbReference type="Google" id="ProtNLM"/>
    </source>
</evidence>
<evidence type="ECO:0000313" key="4">
    <source>
        <dbReference type="Proteomes" id="UP001642484"/>
    </source>
</evidence>
<feature type="compositionally biased region" description="Acidic residues" evidence="2">
    <location>
        <begin position="766"/>
        <end position="776"/>
    </location>
</feature>
<feature type="compositionally biased region" description="Low complexity" evidence="2">
    <location>
        <begin position="598"/>
        <end position="614"/>
    </location>
</feature>
<feature type="compositionally biased region" description="Low complexity" evidence="2">
    <location>
        <begin position="667"/>
        <end position="679"/>
    </location>
</feature>
<keyword evidence="4" id="KW-1185">Reference proteome</keyword>
<keyword evidence="1" id="KW-0175">Coiled coil</keyword>
<feature type="compositionally biased region" description="Low complexity" evidence="2">
    <location>
        <begin position="706"/>
        <end position="738"/>
    </location>
</feature>
<feature type="region of interest" description="Disordered" evidence="2">
    <location>
        <begin position="598"/>
        <end position="967"/>
    </location>
</feature>
<comment type="caution">
    <text evidence="3">The sequence shown here is derived from an EMBL/GenBank/DDBJ whole genome shotgun (WGS) entry which is preliminary data.</text>
</comment>
<reference evidence="3 4" key="1">
    <citation type="submission" date="2024-02" db="EMBL/GenBank/DDBJ databases">
        <authorList>
            <person name="Chen Y."/>
            <person name="Shah S."/>
            <person name="Dougan E. K."/>
            <person name="Thang M."/>
            <person name="Chan C."/>
        </authorList>
    </citation>
    <scope>NUCLEOTIDE SEQUENCE [LARGE SCALE GENOMIC DNA]</scope>
</reference>
<dbReference type="Proteomes" id="UP001642484">
    <property type="component" value="Unassembled WGS sequence"/>
</dbReference>
<gene>
    <name evidence="3" type="ORF">CCMP2556_LOCUS8581</name>
</gene>
<feature type="compositionally biased region" description="Basic and acidic residues" evidence="2">
    <location>
        <begin position="742"/>
        <end position="765"/>
    </location>
</feature>
<sequence>MSKRPHDTVEETKKKAKLDEAKEVPAEQKHLQPVVRLRTGKEGDLTVQWRHTPAAPVREVNSEDDLKQLFAEETARAVKTTEAWVRQAEAEWIDQMVKELSPEKRHTLRQQWHRLQAKSPKDFFARWGYTSDFASLAIELWLEDKTLEEVLQRTREIGQLDDEGEKLPPGYLLQGSWIASSLARREDGLSFSQVLQMVRRLSGPEASVYTIREENCFEQEPFNEVPVSELKPTERQGSLNTTWDYAKRRQSGVELLDNYHEQLRQLLKSSKPVELNRLLYLIWKLPHYVTSYHQDTHVPPHFTLYNQVSGVSIFHFLPVLLGLFVTHVGRQDPLKLKKVLDQLDEMKIGSLIILGPGEVAFISPMGSHGVWVPGPLEQPEPSAVSSEMISVIRAAEVFVRPVMETLRKRLKREDWKNLMEVGQEELEKLEIYKEAWEWLAPAQLEQSIGDSGAANTRSDSSTAEFSSAKSMPQSQFVGSPTLVQQTAGSGGSGTVPLPVYTQRRVEWWDHKPPLPFELQIMSRSMHRVRMFDEKFLYQRRIVRARQERRKAKAAEWTEERKKLLEEKQKTKEERRQRALEVLGSWIDSHCGCGVTPGVPATGGVSGVSATRGPTGPTGPTPRPPNPSTKSPEAPAPASTSKPAAPEAAKKEDENSKVPSETPPRAPGRPARPSSAPARRSPSEVPEKATGRTAARPPRPPSGGGAPAWAGRVSSGHRSSPCGPRSSSPAPGAAGRASSVGPKESKKAEEKERDQGRARSRSKWEDPSAEPDAEPDTTEASASPRPKDRSEHTLRNKRSASFSLGRPHGSPASIAALAQQKANERAAGRPWWERLYEVDSNSGNPPKAGQKIEAHSYSVQSLHTARSVDSSTPLTRPPSAPSGTPRANKPPVPKTAPVAGAVAGGRPASAPRARPTIPAEEAAPVAPPAVFATTTAAHGGDIGRPEAKTASAVVPPTEPKSEKERMPWHLASPRFFGADSDEEGGPSLSSTTRIQSARALTRLMELQRTLQTLQTQTTSTHKSVRASTDSRSDCESEACRRPKCTYLML</sequence>
<organism evidence="3 4">
    <name type="scientific">Durusdinium trenchii</name>
    <dbReference type="NCBI Taxonomy" id="1381693"/>
    <lineage>
        <taxon>Eukaryota</taxon>
        <taxon>Sar</taxon>
        <taxon>Alveolata</taxon>
        <taxon>Dinophyceae</taxon>
        <taxon>Suessiales</taxon>
        <taxon>Symbiodiniaceae</taxon>
        <taxon>Durusdinium</taxon>
    </lineage>
</organism>
<dbReference type="EMBL" id="CAXAMN010003903">
    <property type="protein sequence ID" value="CAK9006815.1"/>
    <property type="molecule type" value="Genomic_DNA"/>
</dbReference>
<proteinExistence type="predicted"/>
<feature type="region of interest" description="Disordered" evidence="2">
    <location>
        <begin position="1012"/>
        <end position="1031"/>
    </location>
</feature>
<evidence type="ECO:0000256" key="1">
    <source>
        <dbReference type="SAM" id="Coils"/>
    </source>
</evidence>
<evidence type="ECO:0000313" key="3">
    <source>
        <dbReference type="EMBL" id="CAK9006815.1"/>
    </source>
</evidence>
<feature type="compositionally biased region" description="Pro residues" evidence="2">
    <location>
        <begin position="616"/>
        <end position="626"/>
    </location>
</feature>
<feature type="compositionally biased region" description="Polar residues" evidence="2">
    <location>
        <begin position="856"/>
        <end position="873"/>
    </location>
</feature>
<feature type="compositionally biased region" description="Basic and acidic residues" evidence="2">
    <location>
        <begin position="680"/>
        <end position="689"/>
    </location>
</feature>
<name>A0ABP0IXN3_9DINO</name>
<protein>
    <recommendedName>
        <fullName evidence="5">Bifunctional lysine-specific demethylase and histidyl-hydroxylase</fullName>
    </recommendedName>
</protein>
<feature type="compositionally biased region" description="Low complexity" evidence="2">
    <location>
        <begin position="894"/>
        <end position="936"/>
    </location>
</feature>
<feature type="coiled-coil region" evidence="1">
    <location>
        <begin position="546"/>
        <end position="581"/>
    </location>
</feature>
<feature type="compositionally biased region" description="Low complexity" evidence="2">
    <location>
        <begin position="627"/>
        <end position="646"/>
    </location>
</feature>
<accession>A0ABP0IXN3</accession>
<feature type="region of interest" description="Disordered" evidence="2">
    <location>
        <begin position="449"/>
        <end position="476"/>
    </location>
</feature>
<feature type="compositionally biased region" description="Basic and acidic residues" evidence="2">
    <location>
        <begin position="784"/>
        <end position="793"/>
    </location>
</feature>
<feature type="region of interest" description="Disordered" evidence="2">
    <location>
        <begin position="1"/>
        <end position="29"/>
    </location>
</feature>
<evidence type="ECO:0000256" key="2">
    <source>
        <dbReference type="SAM" id="MobiDB-lite"/>
    </source>
</evidence>